<evidence type="ECO:0000256" key="1">
    <source>
        <dbReference type="ARBA" id="ARBA00005008"/>
    </source>
</evidence>
<dbReference type="CDD" id="cd07233">
    <property type="entry name" value="GlxI_Zn"/>
    <property type="match status" value="2"/>
</dbReference>
<accession>A0A376B566</accession>
<feature type="binding site" evidence="8">
    <location>
        <position position="116"/>
    </location>
    <ligand>
        <name>Zn(2+)</name>
        <dbReference type="ChEBI" id="CHEBI:29105"/>
        <note>ligand shared between dimeric partners</note>
    </ligand>
</feature>
<dbReference type="EC" id="4.4.1.5" evidence="3 9"/>
<dbReference type="NCBIfam" id="TIGR00068">
    <property type="entry name" value="glyox_I"/>
    <property type="match status" value="2"/>
</dbReference>
<dbReference type="GO" id="GO:0046872">
    <property type="term" value="F:metal ion binding"/>
    <property type="evidence" value="ECO:0007669"/>
    <property type="project" value="UniProtKB-UniRule"/>
</dbReference>
<dbReference type="VEuPathDB" id="FungiDB:SCODWIG_01490"/>
<dbReference type="AlphaFoldDB" id="A0A376B566"/>
<dbReference type="UniPathway" id="UPA00619">
    <property type="reaction ID" value="UER00675"/>
</dbReference>
<feature type="binding site" evidence="8">
    <location>
        <position position="88"/>
    </location>
    <ligand>
        <name>Zn(2+)</name>
        <dbReference type="ChEBI" id="CHEBI:29105"/>
        <note>ligand shared between dimeric partners</note>
    </ligand>
</feature>
<reference evidence="12" key="1">
    <citation type="submission" date="2018-06" db="EMBL/GenBank/DDBJ databases">
        <authorList>
            <person name="Guldener U."/>
        </authorList>
    </citation>
    <scope>NUCLEOTIDE SEQUENCE [LARGE SCALE GENOMIC DNA]</scope>
    <source>
        <strain evidence="12">UTAD17</strain>
    </source>
</reference>
<evidence type="ECO:0000256" key="3">
    <source>
        <dbReference type="ARBA" id="ARBA00012081"/>
    </source>
</evidence>
<evidence type="ECO:0000313" key="11">
    <source>
        <dbReference type="EMBL" id="SSD59729.1"/>
    </source>
</evidence>
<sequence length="327" mass="37795">MATSSYYPHVIKSLQKITLNHTCLRVKDPKISVEFYTKKFGMKLLKQHKFPEYKFDLYFLGFDTNENKSKLKNSKGEIDVFQSSGILELTHNYGTENDPTFKVNNGNVEPNRGFGHVCFSCCDIVKTCDYLENEQKVTFRKKLSDGRQKDIAFVLDPDGYWIELVQYGCRNGIQFADEGYKLNHTMIRVKDSKKSVQFYQNVLGMDLVDVSEHANGKFTTYFLAYGKNEDNGNNRWKREGILELTHNWGTENEPDFHYHNGNDKPQGYGHICISCKDPAELCNEIDSKYGDHIKWGVKYNQGKMKNLAFIKDPDNYSIEIVPYGLTL</sequence>
<feature type="active site" description="Proton donor/acceptor" evidence="7">
    <location>
        <position position="163"/>
    </location>
</feature>
<evidence type="ECO:0000256" key="4">
    <source>
        <dbReference type="ARBA" id="ARBA00022723"/>
    </source>
</evidence>
<comment type="cofactor">
    <cofactor evidence="8">
        <name>Zn(2+)</name>
        <dbReference type="ChEBI" id="CHEBI:29105"/>
    </cofactor>
    <text evidence="8">Binds 1 zinc ion per subunit. In the homodimer, two zinc ions are bound between subunits.</text>
</comment>
<dbReference type="InterPro" id="IPR037523">
    <property type="entry name" value="VOC_core"/>
</dbReference>
<dbReference type="InterPro" id="IPR004361">
    <property type="entry name" value="Glyoxalase_1"/>
</dbReference>
<dbReference type="PANTHER" id="PTHR10374:SF30">
    <property type="entry name" value="LACTOYLGLUTATHIONE LYASE"/>
    <property type="match status" value="1"/>
</dbReference>
<dbReference type="InterPro" id="IPR018146">
    <property type="entry name" value="Glyoxalase_1_CS"/>
</dbReference>
<evidence type="ECO:0000256" key="7">
    <source>
        <dbReference type="PIRSR" id="PIRSR604361-1"/>
    </source>
</evidence>
<evidence type="ECO:0000256" key="2">
    <source>
        <dbReference type="ARBA" id="ARBA00010363"/>
    </source>
</evidence>
<keyword evidence="5 8" id="KW-0862">Zinc</keyword>
<organism evidence="11 12">
    <name type="scientific">Saccharomycodes ludwigii</name>
    <dbReference type="NCBI Taxonomy" id="36035"/>
    <lineage>
        <taxon>Eukaryota</taxon>
        <taxon>Fungi</taxon>
        <taxon>Dikarya</taxon>
        <taxon>Ascomycota</taxon>
        <taxon>Saccharomycotina</taxon>
        <taxon>Saccharomycetes</taxon>
        <taxon>Saccharomycodales</taxon>
        <taxon>Saccharomycodaceae</taxon>
        <taxon>Saccharomycodes</taxon>
    </lineage>
</organism>
<evidence type="ECO:0000256" key="9">
    <source>
        <dbReference type="RuleBase" id="RU361179"/>
    </source>
</evidence>
<comment type="pathway">
    <text evidence="1 9">Secondary metabolite metabolism; methylglyoxal degradation; (R)-lactate from methylglyoxal: step 1/2.</text>
</comment>
<keyword evidence="12" id="KW-1185">Reference proteome</keyword>
<evidence type="ECO:0000256" key="6">
    <source>
        <dbReference type="ARBA" id="ARBA00023239"/>
    </source>
</evidence>
<feature type="binding site" evidence="8">
    <location>
        <position position="163"/>
    </location>
    <ligand>
        <name>Zn(2+)</name>
        <dbReference type="ChEBI" id="CHEBI:29105"/>
        <note>ligand shared between dimeric partners</note>
    </ligand>
</feature>
<evidence type="ECO:0000313" key="12">
    <source>
        <dbReference type="Proteomes" id="UP000262825"/>
    </source>
</evidence>
<dbReference type="EMBL" id="UFAJ01000194">
    <property type="protein sequence ID" value="SSD59729.1"/>
    <property type="molecule type" value="Genomic_DNA"/>
</dbReference>
<comment type="function">
    <text evidence="9">Catalyzes the conversion of hemimercaptal, formed from methylglyoxal and glutathione, to S-lactoylglutathione.</text>
</comment>
<evidence type="ECO:0000256" key="5">
    <source>
        <dbReference type="ARBA" id="ARBA00022833"/>
    </source>
</evidence>
<dbReference type="Pfam" id="PF00903">
    <property type="entry name" value="Glyoxalase"/>
    <property type="match status" value="2"/>
</dbReference>
<comment type="catalytic activity">
    <reaction evidence="9">
        <text>(R)-S-lactoylglutathione = methylglyoxal + glutathione</text>
        <dbReference type="Rhea" id="RHEA:19069"/>
        <dbReference type="ChEBI" id="CHEBI:17158"/>
        <dbReference type="ChEBI" id="CHEBI:57474"/>
        <dbReference type="ChEBI" id="CHEBI:57925"/>
        <dbReference type="EC" id="4.4.1.5"/>
    </reaction>
</comment>
<dbReference type="PROSITE" id="PS00935">
    <property type="entry name" value="GLYOXALASE_I_2"/>
    <property type="match status" value="2"/>
</dbReference>
<dbReference type="PANTHER" id="PTHR10374">
    <property type="entry name" value="LACTOYLGLUTATHIONE LYASE GLYOXALASE I"/>
    <property type="match status" value="1"/>
</dbReference>
<proteinExistence type="inferred from homology"/>
<name>A0A376B566_9ASCO</name>
<evidence type="ECO:0000256" key="8">
    <source>
        <dbReference type="PIRSR" id="PIRSR604361-3"/>
    </source>
</evidence>
<dbReference type="SUPFAM" id="SSF54593">
    <property type="entry name" value="Glyoxalase/Bleomycin resistance protein/Dihydroxybiphenyl dioxygenase"/>
    <property type="match status" value="2"/>
</dbReference>
<dbReference type="PROSITE" id="PS51819">
    <property type="entry name" value="VOC"/>
    <property type="match status" value="2"/>
</dbReference>
<evidence type="ECO:0000259" key="10">
    <source>
        <dbReference type="PROSITE" id="PS51819"/>
    </source>
</evidence>
<dbReference type="Gene3D" id="3.10.180.10">
    <property type="entry name" value="2,3-Dihydroxybiphenyl 1,2-Dioxygenase, domain 1"/>
    <property type="match status" value="2"/>
</dbReference>
<keyword evidence="4 8" id="KW-0479">Metal-binding</keyword>
<dbReference type="GO" id="GO:0004462">
    <property type="term" value="F:lactoylglutathione lyase activity"/>
    <property type="evidence" value="ECO:0007669"/>
    <property type="project" value="UniProtKB-UniRule"/>
</dbReference>
<keyword evidence="6 9" id="KW-0456">Lyase</keyword>
<feature type="domain" description="VOC" evidence="10">
    <location>
        <begin position="181"/>
        <end position="323"/>
    </location>
</feature>
<dbReference type="InterPro" id="IPR004360">
    <property type="entry name" value="Glyas_Fos-R_dOase_dom"/>
</dbReference>
<protein>
    <recommendedName>
        <fullName evidence="3 9">Lactoylglutathione lyase</fullName>
        <ecNumber evidence="3 9">4.4.1.5</ecNumber>
    </recommendedName>
    <alternativeName>
        <fullName evidence="9">Glyoxalase I</fullName>
    </alternativeName>
</protein>
<feature type="domain" description="VOC" evidence="10">
    <location>
        <begin position="18"/>
        <end position="167"/>
    </location>
</feature>
<comment type="similarity">
    <text evidence="2 9">Belongs to the glyoxalase I family.</text>
</comment>
<dbReference type="PROSITE" id="PS00934">
    <property type="entry name" value="GLYOXALASE_I_1"/>
    <property type="match status" value="2"/>
</dbReference>
<dbReference type="InterPro" id="IPR029068">
    <property type="entry name" value="Glyas_Bleomycin-R_OHBP_Dase"/>
</dbReference>
<dbReference type="Proteomes" id="UP000262825">
    <property type="component" value="Unassembled WGS sequence"/>
</dbReference>
<gene>
    <name evidence="11" type="ORF">SCODWIG_01490</name>
</gene>